<feature type="signal peptide" evidence="1">
    <location>
        <begin position="1"/>
        <end position="25"/>
    </location>
</feature>
<dbReference type="AlphaFoldDB" id="A0A369QSE1"/>
<protein>
    <submittedName>
        <fullName evidence="3">Uncharacterized protein</fullName>
    </submittedName>
</protein>
<dbReference type="Proteomes" id="UP000253727">
    <property type="component" value="Unassembled WGS sequence"/>
</dbReference>
<dbReference type="EMBL" id="QBKA01000002">
    <property type="protein sequence ID" value="RDC59805.1"/>
    <property type="molecule type" value="Genomic_DNA"/>
</dbReference>
<evidence type="ECO:0000313" key="2">
    <source>
        <dbReference type="EMBL" id="RDC59805.1"/>
    </source>
</evidence>
<evidence type="ECO:0000313" key="4">
    <source>
        <dbReference type="Proteomes" id="UP000253727"/>
    </source>
</evidence>
<comment type="caution">
    <text evidence="3">The sequence shown here is derived from an EMBL/GenBank/DDBJ whole genome shotgun (WGS) entry which is preliminary data.</text>
</comment>
<organism evidence="3 4">
    <name type="scientific">Alteripontixanthobacter maritimus</name>
    <dbReference type="NCBI Taxonomy" id="2161824"/>
    <lineage>
        <taxon>Bacteria</taxon>
        <taxon>Pseudomonadati</taxon>
        <taxon>Pseudomonadota</taxon>
        <taxon>Alphaproteobacteria</taxon>
        <taxon>Sphingomonadales</taxon>
        <taxon>Erythrobacteraceae</taxon>
        <taxon>Alteripontixanthobacter</taxon>
    </lineage>
</organism>
<name>A0A369QSE1_9SPHN</name>
<evidence type="ECO:0000256" key="1">
    <source>
        <dbReference type="SAM" id="SignalP"/>
    </source>
</evidence>
<proteinExistence type="predicted"/>
<reference evidence="3 4" key="1">
    <citation type="submission" date="2018-04" db="EMBL/GenBank/DDBJ databases">
        <title>Altererythrobacter sp. HME9302 genome sequencing and assembly.</title>
        <authorList>
            <person name="Kang H."/>
            <person name="Kim H."/>
            <person name="Joh K."/>
        </authorList>
    </citation>
    <scope>NUCLEOTIDE SEQUENCE [LARGE SCALE GENOMIC DNA]</scope>
    <source>
        <strain evidence="3 4">HME9302</strain>
    </source>
</reference>
<gene>
    <name evidence="3" type="ORF">HME9302_00026</name>
    <name evidence="2" type="ORF">HME9302_01000</name>
</gene>
<accession>A0A369QSE1</accession>
<dbReference type="EMBL" id="QBKA01000001">
    <property type="protein sequence ID" value="RDC66575.1"/>
    <property type="molecule type" value="Genomic_DNA"/>
</dbReference>
<sequence length="92" mass="9594">MLPTMKLTPLVLPLLASVCAPPVSTPPPPVADVVAVTEAKPLPSVEAVTDAKAKARDDAAIEAWGERIQAAGVNLCLLLEDRFDVDYGCGGR</sequence>
<feature type="chain" id="PRO_5036069130" evidence="1">
    <location>
        <begin position="26"/>
        <end position="92"/>
    </location>
</feature>
<evidence type="ECO:0000313" key="3">
    <source>
        <dbReference type="EMBL" id="RDC66575.1"/>
    </source>
</evidence>
<keyword evidence="4" id="KW-1185">Reference proteome</keyword>
<keyword evidence="1" id="KW-0732">Signal</keyword>